<protein>
    <submittedName>
        <fullName evidence="1">Uncharacterized protein</fullName>
    </submittedName>
</protein>
<dbReference type="AlphaFoldDB" id="A0AAE0I4N5"/>
<name>A0AAE0I4N5_9PEZI</name>
<reference evidence="1" key="2">
    <citation type="submission" date="2023-06" db="EMBL/GenBank/DDBJ databases">
        <authorList>
            <consortium name="Lawrence Berkeley National Laboratory"/>
            <person name="Haridas S."/>
            <person name="Hensen N."/>
            <person name="Bonometti L."/>
            <person name="Westerberg I."/>
            <person name="Brannstrom I.O."/>
            <person name="Guillou S."/>
            <person name="Cros-Aarteil S."/>
            <person name="Calhoun S."/>
            <person name="Kuo A."/>
            <person name="Mondo S."/>
            <person name="Pangilinan J."/>
            <person name="Riley R."/>
            <person name="Labutti K."/>
            <person name="Andreopoulos B."/>
            <person name="Lipzen A."/>
            <person name="Chen C."/>
            <person name="Yanf M."/>
            <person name="Daum C."/>
            <person name="Ng V."/>
            <person name="Clum A."/>
            <person name="Steindorff A."/>
            <person name="Ohm R."/>
            <person name="Martin F."/>
            <person name="Silar P."/>
            <person name="Natvig D."/>
            <person name="Lalanne C."/>
            <person name="Gautier V."/>
            <person name="Ament-Velasquez S.L."/>
            <person name="Kruys A."/>
            <person name="Hutchinson M.I."/>
            <person name="Powell A.J."/>
            <person name="Barry K."/>
            <person name="Miller A.N."/>
            <person name="Grigoriev I.V."/>
            <person name="Debuchy R."/>
            <person name="Gladieux P."/>
            <person name="Thoren M.H."/>
            <person name="Johannesson H."/>
        </authorList>
    </citation>
    <scope>NUCLEOTIDE SEQUENCE</scope>
    <source>
        <strain evidence="1">CBS 118394</strain>
    </source>
</reference>
<evidence type="ECO:0000313" key="2">
    <source>
        <dbReference type="Proteomes" id="UP001283341"/>
    </source>
</evidence>
<keyword evidence="2" id="KW-1185">Reference proteome</keyword>
<proteinExistence type="predicted"/>
<dbReference type="Proteomes" id="UP001283341">
    <property type="component" value="Unassembled WGS sequence"/>
</dbReference>
<gene>
    <name evidence="1" type="ORF">B0H66DRAFT_556318</name>
</gene>
<evidence type="ECO:0000313" key="1">
    <source>
        <dbReference type="EMBL" id="KAK3318132.1"/>
    </source>
</evidence>
<dbReference type="EMBL" id="JAUEDM010000004">
    <property type="protein sequence ID" value="KAK3318132.1"/>
    <property type="molecule type" value="Genomic_DNA"/>
</dbReference>
<sequence>MQQLPILTQVTRVSAVPAKALLTAAVIEMVLASGREGAEGTVVPKLKLSSRDVAAVVRGFDNVEIVAQALASQSRAHQDCGDRDDEDVGELHFEMFERKKRSG</sequence>
<organism evidence="1 2">
    <name type="scientific">Apodospora peruviana</name>
    <dbReference type="NCBI Taxonomy" id="516989"/>
    <lineage>
        <taxon>Eukaryota</taxon>
        <taxon>Fungi</taxon>
        <taxon>Dikarya</taxon>
        <taxon>Ascomycota</taxon>
        <taxon>Pezizomycotina</taxon>
        <taxon>Sordariomycetes</taxon>
        <taxon>Sordariomycetidae</taxon>
        <taxon>Sordariales</taxon>
        <taxon>Lasiosphaeriaceae</taxon>
        <taxon>Apodospora</taxon>
    </lineage>
</organism>
<reference evidence="1" key="1">
    <citation type="journal article" date="2023" name="Mol. Phylogenet. Evol.">
        <title>Genome-scale phylogeny and comparative genomics of the fungal order Sordariales.</title>
        <authorList>
            <person name="Hensen N."/>
            <person name="Bonometti L."/>
            <person name="Westerberg I."/>
            <person name="Brannstrom I.O."/>
            <person name="Guillou S."/>
            <person name="Cros-Aarteil S."/>
            <person name="Calhoun S."/>
            <person name="Haridas S."/>
            <person name="Kuo A."/>
            <person name="Mondo S."/>
            <person name="Pangilinan J."/>
            <person name="Riley R."/>
            <person name="LaButti K."/>
            <person name="Andreopoulos B."/>
            <person name="Lipzen A."/>
            <person name="Chen C."/>
            <person name="Yan M."/>
            <person name="Daum C."/>
            <person name="Ng V."/>
            <person name="Clum A."/>
            <person name="Steindorff A."/>
            <person name="Ohm R.A."/>
            <person name="Martin F."/>
            <person name="Silar P."/>
            <person name="Natvig D.O."/>
            <person name="Lalanne C."/>
            <person name="Gautier V."/>
            <person name="Ament-Velasquez S.L."/>
            <person name="Kruys A."/>
            <person name="Hutchinson M.I."/>
            <person name="Powell A.J."/>
            <person name="Barry K."/>
            <person name="Miller A.N."/>
            <person name="Grigoriev I.V."/>
            <person name="Debuchy R."/>
            <person name="Gladieux P."/>
            <person name="Hiltunen Thoren M."/>
            <person name="Johannesson H."/>
        </authorList>
    </citation>
    <scope>NUCLEOTIDE SEQUENCE</scope>
    <source>
        <strain evidence="1">CBS 118394</strain>
    </source>
</reference>
<comment type="caution">
    <text evidence="1">The sequence shown here is derived from an EMBL/GenBank/DDBJ whole genome shotgun (WGS) entry which is preliminary data.</text>
</comment>
<accession>A0AAE0I4N5</accession>